<evidence type="ECO:0000256" key="3">
    <source>
        <dbReference type="ARBA" id="ARBA00022729"/>
    </source>
</evidence>
<keyword evidence="4" id="KW-0106">Calcium</keyword>
<dbReference type="InterPro" id="IPR028974">
    <property type="entry name" value="TSP_type-3_rpt"/>
</dbReference>
<comment type="caution">
    <text evidence="7">The sequence shown here is derived from an EMBL/GenBank/DDBJ whole genome shotgun (WGS) entry which is preliminary data.</text>
</comment>
<feature type="compositionally biased region" description="Basic and acidic residues" evidence="5">
    <location>
        <begin position="71"/>
        <end position="96"/>
    </location>
</feature>
<organism evidence="7 8">
    <name type="scientific">Candidatus Giovannonibacteria bacterium GW2011_GWA1_44_25</name>
    <dbReference type="NCBI Taxonomy" id="1618645"/>
    <lineage>
        <taxon>Bacteria</taxon>
        <taxon>Candidatus Giovannoniibacteriota</taxon>
    </lineage>
</organism>
<name>A0A0G1ILU0_9BACT</name>
<dbReference type="EMBL" id="LCIR01000006">
    <property type="protein sequence ID" value="KKT59883.1"/>
    <property type="molecule type" value="Genomic_DNA"/>
</dbReference>
<evidence type="ECO:0000256" key="5">
    <source>
        <dbReference type="SAM" id="MobiDB-lite"/>
    </source>
</evidence>
<feature type="compositionally biased region" description="Basic and acidic residues" evidence="5">
    <location>
        <begin position="105"/>
        <end position="114"/>
    </location>
</feature>
<keyword evidence="6" id="KW-0812">Transmembrane</keyword>
<accession>A0A0G1ILU0</accession>
<evidence type="ECO:0000256" key="2">
    <source>
        <dbReference type="ARBA" id="ARBA00022525"/>
    </source>
</evidence>
<keyword evidence="6" id="KW-0472">Membrane</keyword>
<dbReference type="Proteomes" id="UP000034087">
    <property type="component" value="Unassembled WGS sequence"/>
</dbReference>
<keyword evidence="6" id="KW-1133">Transmembrane helix</keyword>
<feature type="transmembrane region" description="Helical" evidence="6">
    <location>
        <begin position="9"/>
        <end position="30"/>
    </location>
</feature>
<reference evidence="7 8" key="1">
    <citation type="journal article" date="2015" name="Nature">
        <title>rRNA introns, odd ribosomes, and small enigmatic genomes across a large radiation of phyla.</title>
        <authorList>
            <person name="Brown C.T."/>
            <person name="Hug L.A."/>
            <person name="Thomas B.C."/>
            <person name="Sharon I."/>
            <person name="Castelle C.J."/>
            <person name="Singh A."/>
            <person name="Wilkins M.J."/>
            <person name="Williams K.H."/>
            <person name="Banfield J.F."/>
        </authorList>
    </citation>
    <scope>NUCLEOTIDE SEQUENCE [LARGE SCALE GENOMIC DNA]</scope>
</reference>
<keyword evidence="3" id="KW-0732">Signal</keyword>
<dbReference type="PANTHER" id="PTHR37467">
    <property type="entry name" value="EXPORTED CALCIUM-BINDING GLYCOPROTEIN-RELATED"/>
    <property type="match status" value="1"/>
</dbReference>
<dbReference type="InterPro" id="IPR053180">
    <property type="entry name" value="Ca-binding_acidic-repeat"/>
</dbReference>
<sequence length="331" mass="36867">MGYLPSKNFITLVFAALVVLLVGWFVMRIWQTSNLQPQTSNFKSQTSFLTAYQDANRDSDNDGLKDWEEILWKTDPKKPDTDGDGTHDGEEIKQGRDPLAAGPNDKLKKPEEQSKASTTTPRTLTDKIAQEFAIQYLTAAGSAEGALDTFQQKAISESLIESLSRDALLYKDTFSPSDVHAEQNVSADGIKKYLNATGDFLNKIFAGLQTPEIDIVNAVLASERYEDLKKLGAYIAAYQKTIDFLKKQRVPANYASLHLDLMNILQNTAAADSFMMVTDKDPARGLMGLVIYFKQAERAPQFYKSMQRQIKNDGLNFAKSDGGYHFVGYGL</sequence>
<proteinExistence type="predicted"/>
<dbReference type="GO" id="GO:0005509">
    <property type="term" value="F:calcium ion binding"/>
    <property type="evidence" value="ECO:0007669"/>
    <property type="project" value="InterPro"/>
</dbReference>
<evidence type="ECO:0000313" key="8">
    <source>
        <dbReference type="Proteomes" id="UP000034087"/>
    </source>
</evidence>
<evidence type="ECO:0000256" key="1">
    <source>
        <dbReference type="ARBA" id="ARBA00004613"/>
    </source>
</evidence>
<gene>
    <name evidence="7" type="ORF">UW53_C0006G0030</name>
</gene>
<dbReference type="PANTHER" id="PTHR37467:SF1">
    <property type="entry name" value="EXPORTED CALCIUM-BINDING GLYCOPROTEIN"/>
    <property type="match status" value="1"/>
</dbReference>
<comment type="subcellular location">
    <subcellularLocation>
        <location evidence="1">Secreted</location>
    </subcellularLocation>
</comment>
<evidence type="ECO:0000256" key="4">
    <source>
        <dbReference type="ARBA" id="ARBA00022837"/>
    </source>
</evidence>
<keyword evidence="2" id="KW-0964">Secreted</keyword>
<dbReference type="InterPro" id="IPR059100">
    <property type="entry name" value="TSP3_bac"/>
</dbReference>
<dbReference type="Pfam" id="PF18884">
    <property type="entry name" value="TSP3_bac"/>
    <property type="match status" value="2"/>
</dbReference>
<dbReference type="SUPFAM" id="SSF103647">
    <property type="entry name" value="TSP type-3 repeat"/>
    <property type="match status" value="1"/>
</dbReference>
<protein>
    <submittedName>
        <fullName evidence="7">Thrombospondin type 3 repeat superfamily protein</fullName>
    </submittedName>
</protein>
<evidence type="ECO:0000256" key="6">
    <source>
        <dbReference type="SAM" id="Phobius"/>
    </source>
</evidence>
<feature type="region of interest" description="Disordered" evidence="5">
    <location>
        <begin position="71"/>
        <end position="124"/>
    </location>
</feature>
<dbReference type="AlphaFoldDB" id="A0A0G1ILU0"/>
<evidence type="ECO:0000313" key="7">
    <source>
        <dbReference type="EMBL" id="KKT59883.1"/>
    </source>
</evidence>